<evidence type="ECO:0000256" key="1">
    <source>
        <dbReference type="SAM" id="MobiDB-lite"/>
    </source>
</evidence>
<evidence type="ECO:0000313" key="2">
    <source>
        <dbReference type="EMBL" id="CAB9517013.1"/>
    </source>
</evidence>
<reference evidence="2" key="1">
    <citation type="submission" date="2020-06" db="EMBL/GenBank/DDBJ databases">
        <authorList>
            <consortium name="Plant Systems Biology data submission"/>
        </authorList>
    </citation>
    <scope>NUCLEOTIDE SEQUENCE</scope>
    <source>
        <strain evidence="2">D6</strain>
    </source>
</reference>
<sequence>MAAPLKAYQKLSAEEEFSCIASFRIGAPSGFDREEPLGDPEDSDATVQSDYSENSNEEEDDIDDEYVGAYGESFAEDGLVWDDYLQDQHERQEESILRSEREGDRRRRRWEKANGRTKKMQDMKRQVMDVVAMVGTCTHWRDTLTNDHLASCRRCFGNPLSIGCSPTPASKLC</sequence>
<accession>A0A9N8HJ09</accession>
<keyword evidence="3" id="KW-1185">Reference proteome</keyword>
<comment type="caution">
    <text evidence="2">The sequence shown here is derived from an EMBL/GenBank/DDBJ whole genome shotgun (WGS) entry which is preliminary data.</text>
</comment>
<dbReference type="Proteomes" id="UP001153069">
    <property type="component" value="Unassembled WGS sequence"/>
</dbReference>
<feature type="region of interest" description="Disordered" evidence="1">
    <location>
        <begin position="90"/>
        <end position="114"/>
    </location>
</feature>
<protein>
    <submittedName>
        <fullName evidence="2">Uncharacterized protein</fullName>
    </submittedName>
</protein>
<proteinExistence type="predicted"/>
<name>A0A9N8HJ09_9STRA</name>
<gene>
    <name evidence="2" type="ORF">SEMRO_822_G207470.1</name>
</gene>
<evidence type="ECO:0000313" key="3">
    <source>
        <dbReference type="Proteomes" id="UP001153069"/>
    </source>
</evidence>
<organism evidence="2 3">
    <name type="scientific">Seminavis robusta</name>
    <dbReference type="NCBI Taxonomy" id="568900"/>
    <lineage>
        <taxon>Eukaryota</taxon>
        <taxon>Sar</taxon>
        <taxon>Stramenopiles</taxon>
        <taxon>Ochrophyta</taxon>
        <taxon>Bacillariophyta</taxon>
        <taxon>Bacillariophyceae</taxon>
        <taxon>Bacillariophycidae</taxon>
        <taxon>Naviculales</taxon>
        <taxon>Naviculaceae</taxon>
        <taxon>Seminavis</taxon>
    </lineage>
</organism>
<dbReference type="EMBL" id="CAICTM010000821">
    <property type="protein sequence ID" value="CAB9517013.1"/>
    <property type="molecule type" value="Genomic_DNA"/>
</dbReference>
<feature type="region of interest" description="Disordered" evidence="1">
    <location>
        <begin position="28"/>
        <end position="63"/>
    </location>
</feature>
<dbReference type="AlphaFoldDB" id="A0A9N8HJ09"/>